<dbReference type="FunFam" id="3.40.430.10:FF:000001">
    <property type="entry name" value="Dihydrofolate reductase"/>
    <property type="match status" value="1"/>
</dbReference>
<dbReference type="GO" id="GO:0006730">
    <property type="term" value="P:one-carbon metabolic process"/>
    <property type="evidence" value="ECO:0007669"/>
    <property type="project" value="UniProtKB-KW"/>
</dbReference>
<comment type="caution">
    <text evidence="10">The sequence shown here is derived from an EMBL/GenBank/DDBJ whole genome shotgun (WGS) entry which is preliminary data.</text>
</comment>
<dbReference type="GO" id="GO:0046654">
    <property type="term" value="P:tetrahydrofolate biosynthetic process"/>
    <property type="evidence" value="ECO:0007669"/>
    <property type="project" value="UniProtKB-UniPathway"/>
</dbReference>
<reference evidence="10 11" key="1">
    <citation type="submission" date="2019-02" db="EMBL/GenBank/DDBJ databases">
        <title>Genomic Encyclopedia of Archaeal and Bacterial Type Strains, Phase II (KMG-II): from individual species to whole genera.</title>
        <authorList>
            <person name="Goeker M."/>
        </authorList>
    </citation>
    <scope>NUCLEOTIDE SEQUENCE [LARGE SCALE GENOMIC DNA]</scope>
    <source>
        <strain evidence="10 11">DSM 21411</strain>
    </source>
</reference>
<dbReference type="PANTHER" id="PTHR48069:SF3">
    <property type="entry name" value="DIHYDROFOLATE REDUCTASE"/>
    <property type="match status" value="1"/>
</dbReference>
<dbReference type="PRINTS" id="PR00070">
    <property type="entry name" value="DHFR"/>
</dbReference>
<dbReference type="Proteomes" id="UP000292209">
    <property type="component" value="Unassembled WGS sequence"/>
</dbReference>
<sequence length="168" mass="19222">MKISIIVAKAKNDVIGKDNQLVWKLSTDLKLFKKLTTGHHIIMGRKTYESVGRPLPNRTSVVITRNKNFSLPEGHVVAHSLEEAIQICIGRHLSQVFIIGGADIYKQAMKFADELLVTQVEAYPEGDAFFPKIDPKVWQMVSSEHYEKDQNNQYSFDFVVYKRNRADK</sequence>
<evidence type="ECO:0000256" key="6">
    <source>
        <dbReference type="ARBA" id="ARBA00023002"/>
    </source>
</evidence>
<proteinExistence type="inferred from homology"/>
<dbReference type="UniPathway" id="UPA00077">
    <property type="reaction ID" value="UER00158"/>
</dbReference>
<dbReference type="InterPro" id="IPR001796">
    <property type="entry name" value="DHFR_dom"/>
</dbReference>
<dbReference type="CDD" id="cd00209">
    <property type="entry name" value="DHFR"/>
    <property type="match status" value="1"/>
</dbReference>
<organism evidence="10 11">
    <name type="scientific">Cecembia calidifontis</name>
    <dbReference type="NCBI Taxonomy" id="1187080"/>
    <lineage>
        <taxon>Bacteria</taxon>
        <taxon>Pseudomonadati</taxon>
        <taxon>Bacteroidota</taxon>
        <taxon>Cytophagia</taxon>
        <taxon>Cytophagales</taxon>
        <taxon>Cyclobacteriaceae</taxon>
        <taxon>Cecembia</taxon>
    </lineage>
</organism>
<dbReference type="InterPro" id="IPR024072">
    <property type="entry name" value="DHFR-like_dom_sf"/>
</dbReference>
<evidence type="ECO:0000313" key="10">
    <source>
        <dbReference type="EMBL" id="RZS96903.1"/>
    </source>
</evidence>
<evidence type="ECO:0000256" key="1">
    <source>
        <dbReference type="ARBA" id="ARBA00004903"/>
    </source>
</evidence>
<evidence type="ECO:0000259" key="9">
    <source>
        <dbReference type="PROSITE" id="PS51330"/>
    </source>
</evidence>
<dbReference type="GO" id="GO:0046452">
    <property type="term" value="P:dihydrofolate metabolic process"/>
    <property type="evidence" value="ECO:0007669"/>
    <property type="project" value="TreeGrafter"/>
</dbReference>
<dbReference type="EC" id="1.5.1.3" evidence="3 8"/>
<comment type="pathway">
    <text evidence="1 8">Cofactor biosynthesis; tetrahydrofolate biosynthesis; 5,6,7,8-tetrahydrofolate from 7,8-dihydrofolate: step 1/1.</text>
</comment>
<dbReference type="Pfam" id="PF00186">
    <property type="entry name" value="DHFR_1"/>
    <property type="match status" value="1"/>
</dbReference>
<keyword evidence="11" id="KW-1185">Reference proteome</keyword>
<accession>A0A4Q7P9K4</accession>
<dbReference type="PROSITE" id="PS51330">
    <property type="entry name" value="DHFR_2"/>
    <property type="match status" value="1"/>
</dbReference>
<dbReference type="GO" id="GO:0070401">
    <property type="term" value="F:NADP+ binding"/>
    <property type="evidence" value="ECO:0007669"/>
    <property type="project" value="UniProtKB-ARBA"/>
</dbReference>
<evidence type="ECO:0000256" key="4">
    <source>
        <dbReference type="ARBA" id="ARBA00022563"/>
    </source>
</evidence>
<feature type="domain" description="DHFR" evidence="9">
    <location>
        <begin position="2"/>
        <end position="163"/>
    </location>
</feature>
<dbReference type="SUPFAM" id="SSF53597">
    <property type="entry name" value="Dihydrofolate reductase-like"/>
    <property type="match status" value="1"/>
</dbReference>
<keyword evidence="5 8" id="KW-0521">NADP</keyword>
<dbReference type="GO" id="GO:0046655">
    <property type="term" value="P:folic acid metabolic process"/>
    <property type="evidence" value="ECO:0007669"/>
    <property type="project" value="TreeGrafter"/>
</dbReference>
<dbReference type="RefSeq" id="WP_130275761.1">
    <property type="nucleotide sequence ID" value="NZ_SGXG01000001.1"/>
</dbReference>
<dbReference type="OrthoDB" id="9804315at2"/>
<dbReference type="EMBL" id="SGXG01000001">
    <property type="protein sequence ID" value="RZS96903.1"/>
    <property type="molecule type" value="Genomic_DNA"/>
</dbReference>
<dbReference type="GO" id="GO:0004146">
    <property type="term" value="F:dihydrofolate reductase activity"/>
    <property type="evidence" value="ECO:0007669"/>
    <property type="project" value="UniProtKB-EC"/>
</dbReference>
<evidence type="ECO:0000256" key="8">
    <source>
        <dbReference type="PIRNR" id="PIRNR000194"/>
    </source>
</evidence>
<evidence type="ECO:0000256" key="7">
    <source>
        <dbReference type="ARBA" id="ARBA00025067"/>
    </source>
</evidence>
<protein>
    <recommendedName>
        <fullName evidence="3 8">Dihydrofolate reductase</fullName>
        <ecNumber evidence="3 8">1.5.1.3</ecNumber>
    </recommendedName>
</protein>
<evidence type="ECO:0000256" key="2">
    <source>
        <dbReference type="ARBA" id="ARBA00009539"/>
    </source>
</evidence>
<keyword evidence="6 8" id="KW-0560">Oxidoreductase</keyword>
<comment type="catalytic activity">
    <reaction evidence="8">
        <text>(6S)-5,6,7,8-tetrahydrofolate + NADP(+) = 7,8-dihydrofolate + NADPH + H(+)</text>
        <dbReference type="Rhea" id="RHEA:15009"/>
        <dbReference type="ChEBI" id="CHEBI:15378"/>
        <dbReference type="ChEBI" id="CHEBI:57451"/>
        <dbReference type="ChEBI" id="CHEBI:57453"/>
        <dbReference type="ChEBI" id="CHEBI:57783"/>
        <dbReference type="ChEBI" id="CHEBI:58349"/>
        <dbReference type="EC" id="1.5.1.3"/>
    </reaction>
</comment>
<dbReference type="AlphaFoldDB" id="A0A4Q7P9K4"/>
<evidence type="ECO:0000256" key="5">
    <source>
        <dbReference type="ARBA" id="ARBA00022857"/>
    </source>
</evidence>
<comment type="similarity">
    <text evidence="2 8">Belongs to the dihydrofolate reductase family.</text>
</comment>
<dbReference type="Gene3D" id="3.40.430.10">
    <property type="entry name" value="Dihydrofolate Reductase, subunit A"/>
    <property type="match status" value="1"/>
</dbReference>
<dbReference type="InterPro" id="IPR012259">
    <property type="entry name" value="DHFR"/>
</dbReference>
<evidence type="ECO:0000313" key="11">
    <source>
        <dbReference type="Proteomes" id="UP000292209"/>
    </source>
</evidence>
<gene>
    <name evidence="10" type="ORF">BC751_2498</name>
</gene>
<dbReference type="PIRSF" id="PIRSF000194">
    <property type="entry name" value="DHFR"/>
    <property type="match status" value="1"/>
</dbReference>
<comment type="function">
    <text evidence="7 8">Key enzyme in folate metabolism. Catalyzes an essential reaction for de novo glycine and purine synthesis, and for DNA precursor synthesis.</text>
</comment>
<keyword evidence="4 8" id="KW-0554">One-carbon metabolism</keyword>
<dbReference type="GO" id="GO:0005829">
    <property type="term" value="C:cytosol"/>
    <property type="evidence" value="ECO:0007669"/>
    <property type="project" value="TreeGrafter"/>
</dbReference>
<dbReference type="PANTHER" id="PTHR48069">
    <property type="entry name" value="DIHYDROFOLATE REDUCTASE"/>
    <property type="match status" value="1"/>
</dbReference>
<name>A0A4Q7P9K4_9BACT</name>
<evidence type="ECO:0000256" key="3">
    <source>
        <dbReference type="ARBA" id="ARBA00012856"/>
    </source>
</evidence>